<evidence type="ECO:0000256" key="16">
    <source>
        <dbReference type="RuleBase" id="RU004460"/>
    </source>
</evidence>
<dbReference type="FunFam" id="1.10.150.20:FF:000003">
    <property type="entry name" value="DNA polymerase I"/>
    <property type="match status" value="1"/>
</dbReference>
<dbReference type="GO" id="GO:0003887">
    <property type="term" value="F:DNA-directed DNA polymerase activity"/>
    <property type="evidence" value="ECO:0007669"/>
    <property type="project" value="UniProtKB-UniRule"/>
</dbReference>
<dbReference type="SMART" id="SM00482">
    <property type="entry name" value="POLAc"/>
    <property type="match status" value="1"/>
</dbReference>
<dbReference type="SMART" id="SM00474">
    <property type="entry name" value="35EXOc"/>
    <property type="match status" value="1"/>
</dbReference>
<comment type="caution">
    <text evidence="20">The sequence shown here is derived from an EMBL/GenBank/DDBJ whole genome shotgun (WGS) entry which is preliminary data.</text>
</comment>
<organism evidence="20 21">
    <name type="scientific">Candidatus Falkowbacteria bacterium GW2011_GWF2_39_8</name>
    <dbReference type="NCBI Taxonomy" id="1618642"/>
    <lineage>
        <taxon>Bacteria</taxon>
        <taxon>Candidatus Falkowiibacteriota</taxon>
    </lineage>
</organism>
<dbReference type="GO" id="GO:0006302">
    <property type="term" value="P:double-strand break repair"/>
    <property type="evidence" value="ECO:0007669"/>
    <property type="project" value="TreeGrafter"/>
</dbReference>
<proteinExistence type="inferred from homology"/>
<keyword evidence="13 16" id="KW-0234">DNA repair</keyword>
<keyword evidence="9 16" id="KW-0378">Hydrolase</keyword>
<dbReference type="SMART" id="SM00279">
    <property type="entry name" value="HhH2"/>
    <property type="match status" value="1"/>
</dbReference>
<dbReference type="InterPro" id="IPR029060">
    <property type="entry name" value="PIN-like_dom_sf"/>
</dbReference>
<dbReference type="Pfam" id="PF01612">
    <property type="entry name" value="DNA_pol_A_exo1"/>
    <property type="match status" value="1"/>
</dbReference>
<dbReference type="GO" id="GO:0008409">
    <property type="term" value="F:5'-3' exonuclease activity"/>
    <property type="evidence" value="ECO:0007669"/>
    <property type="project" value="UniProtKB-UniRule"/>
</dbReference>
<dbReference type="CDD" id="cd09859">
    <property type="entry name" value="PIN_53EXO"/>
    <property type="match status" value="1"/>
</dbReference>
<evidence type="ECO:0000256" key="13">
    <source>
        <dbReference type="ARBA" id="ARBA00023204"/>
    </source>
</evidence>
<evidence type="ECO:0000256" key="6">
    <source>
        <dbReference type="ARBA" id="ARBA00022705"/>
    </source>
</evidence>
<evidence type="ECO:0000313" key="20">
    <source>
        <dbReference type="EMBL" id="KKR32767.1"/>
    </source>
</evidence>
<evidence type="ECO:0000256" key="9">
    <source>
        <dbReference type="ARBA" id="ARBA00022801"/>
    </source>
</evidence>
<keyword evidence="5 16" id="KW-0548">Nucleotidyltransferase</keyword>
<evidence type="ECO:0000259" key="18">
    <source>
        <dbReference type="SMART" id="SM00475"/>
    </source>
</evidence>
<dbReference type="Pfam" id="PF01367">
    <property type="entry name" value="5_3_exonuc"/>
    <property type="match status" value="1"/>
</dbReference>
<dbReference type="SUPFAM" id="SSF88723">
    <property type="entry name" value="PIN domain-like"/>
    <property type="match status" value="1"/>
</dbReference>
<comment type="catalytic activity">
    <reaction evidence="14 16">
        <text>DNA(n) + a 2'-deoxyribonucleoside 5'-triphosphate = DNA(n+1) + diphosphate</text>
        <dbReference type="Rhea" id="RHEA:22508"/>
        <dbReference type="Rhea" id="RHEA-COMP:17339"/>
        <dbReference type="Rhea" id="RHEA-COMP:17340"/>
        <dbReference type="ChEBI" id="CHEBI:33019"/>
        <dbReference type="ChEBI" id="CHEBI:61560"/>
        <dbReference type="ChEBI" id="CHEBI:173112"/>
        <dbReference type="EC" id="2.7.7.7"/>
    </reaction>
</comment>
<dbReference type="InterPro" id="IPR002562">
    <property type="entry name" value="3'-5'_exonuclease_dom"/>
</dbReference>
<keyword evidence="10 16" id="KW-0269">Exonuclease</keyword>
<dbReference type="GO" id="GO:0006261">
    <property type="term" value="P:DNA-templated DNA replication"/>
    <property type="evidence" value="ECO:0007669"/>
    <property type="project" value="UniProtKB-UniRule"/>
</dbReference>
<dbReference type="Gene3D" id="1.20.1060.10">
    <property type="entry name" value="Taq DNA Polymerase, Chain T, domain 4"/>
    <property type="match status" value="1"/>
</dbReference>
<dbReference type="EC" id="2.7.7.7" evidence="2 15"/>
<dbReference type="Gene3D" id="3.30.420.10">
    <property type="entry name" value="Ribonuclease H-like superfamily/Ribonuclease H"/>
    <property type="match status" value="1"/>
</dbReference>
<evidence type="ECO:0000259" key="17">
    <source>
        <dbReference type="SMART" id="SM00474"/>
    </source>
</evidence>
<keyword evidence="11 16" id="KW-0239">DNA-directed DNA polymerase</keyword>
<dbReference type="PROSITE" id="PS00447">
    <property type="entry name" value="DNA_POLYMERASE_A"/>
    <property type="match status" value="1"/>
</dbReference>
<protein>
    <recommendedName>
        <fullName evidence="3 15">DNA polymerase I</fullName>
        <ecNumber evidence="2 15">2.7.7.7</ecNumber>
    </recommendedName>
</protein>
<dbReference type="NCBIfam" id="NF004397">
    <property type="entry name" value="PRK05755.1"/>
    <property type="match status" value="1"/>
</dbReference>
<dbReference type="CDD" id="cd06139">
    <property type="entry name" value="DNA_polA_I_Ecoli_like_exo"/>
    <property type="match status" value="1"/>
</dbReference>
<keyword evidence="8 16" id="KW-0227">DNA damage</keyword>
<evidence type="ECO:0000256" key="12">
    <source>
        <dbReference type="ARBA" id="ARBA00023125"/>
    </source>
</evidence>
<dbReference type="CDD" id="cd09898">
    <property type="entry name" value="H3TH_53EXO"/>
    <property type="match status" value="1"/>
</dbReference>
<dbReference type="PRINTS" id="PR00868">
    <property type="entry name" value="DNAPOLI"/>
</dbReference>
<dbReference type="SMART" id="SM00475">
    <property type="entry name" value="53EXOc"/>
    <property type="match status" value="1"/>
</dbReference>
<evidence type="ECO:0000256" key="14">
    <source>
        <dbReference type="ARBA" id="ARBA00049244"/>
    </source>
</evidence>
<dbReference type="InterPro" id="IPR043502">
    <property type="entry name" value="DNA/RNA_pol_sf"/>
</dbReference>
<dbReference type="Gene3D" id="3.30.70.370">
    <property type="match status" value="1"/>
</dbReference>
<dbReference type="SUPFAM" id="SSF47807">
    <property type="entry name" value="5' to 3' exonuclease, C-terminal subdomain"/>
    <property type="match status" value="1"/>
</dbReference>
<dbReference type="PANTHER" id="PTHR10133">
    <property type="entry name" value="DNA POLYMERASE I"/>
    <property type="match status" value="1"/>
</dbReference>
<dbReference type="InterPro" id="IPR020046">
    <property type="entry name" value="5-3_exonucl_a-hlix_arch_N"/>
</dbReference>
<dbReference type="FunFam" id="1.10.150.20:FF:000002">
    <property type="entry name" value="DNA polymerase I"/>
    <property type="match status" value="1"/>
</dbReference>
<feature type="domain" description="DNA-directed DNA polymerase family A palm" evidence="19">
    <location>
        <begin position="695"/>
        <end position="903"/>
    </location>
</feature>
<dbReference type="SUPFAM" id="SSF56672">
    <property type="entry name" value="DNA/RNA polymerases"/>
    <property type="match status" value="1"/>
</dbReference>
<comment type="function">
    <text evidence="16">In addition to polymerase activity, this DNA polymerase exhibits 3'-5' and 5'-3' exonuclease activity.</text>
</comment>
<dbReference type="FunFam" id="1.20.1060.10:FF:000001">
    <property type="entry name" value="DNA polymerase I"/>
    <property type="match status" value="1"/>
</dbReference>
<dbReference type="InterPro" id="IPR036279">
    <property type="entry name" value="5-3_exonuclease_C_sf"/>
</dbReference>
<keyword evidence="6 16" id="KW-0235">DNA replication</keyword>
<keyword evidence="4 16" id="KW-0808">Transferase</keyword>
<dbReference type="Proteomes" id="UP000034137">
    <property type="component" value="Unassembled WGS sequence"/>
</dbReference>
<gene>
    <name evidence="16" type="primary">polA</name>
    <name evidence="20" type="ORF">UT64_C0023G0007</name>
</gene>
<comment type="similarity">
    <text evidence="1 16">Belongs to the DNA polymerase type-A family.</text>
</comment>
<dbReference type="EMBL" id="LBXO01000023">
    <property type="protein sequence ID" value="KKR32767.1"/>
    <property type="molecule type" value="Genomic_DNA"/>
</dbReference>
<dbReference type="InterPro" id="IPR008918">
    <property type="entry name" value="HhH2"/>
</dbReference>
<evidence type="ECO:0000256" key="4">
    <source>
        <dbReference type="ARBA" id="ARBA00022679"/>
    </source>
</evidence>
<evidence type="ECO:0000256" key="15">
    <source>
        <dbReference type="NCBIfam" id="TIGR00593"/>
    </source>
</evidence>
<dbReference type="InterPro" id="IPR020045">
    <property type="entry name" value="DNA_polI_H3TH"/>
</dbReference>
<reference evidence="20 21" key="1">
    <citation type="journal article" date="2015" name="Nature">
        <title>rRNA introns, odd ribosomes, and small enigmatic genomes across a large radiation of phyla.</title>
        <authorList>
            <person name="Brown C.T."/>
            <person name="Hug L.A."/>
            <person name="Thomas B.C."/>
            <person name="Sharon I."/>
            <person name="Castelle C.J."/>
            <person name="Singh A."/>
            <person name="Wilkins M.J."/>
            <person name="Williams K.H."/>
            <person name="Banfield J.F."/>
        </authorList>
    </citation>
    <scope>NUCLEOTIDE SEQUENCE [LARGE SCALE GENOMIC DNA]</scope>
</reference>
<evidence type="ECO:0000256" key="5">
    <source>
        <dbReference type="ARBA" id="ARBA00022695"/>
    </source>
</evidence>
<dbReference type="InterPro" id="IPR018320">
    <property type="entry name" value="DNA_polymerase_1"/>
</dbReference>
<feature type="domain" description="5'-3' exonuclease" evidence="18">
    <location>
        <begin position="13"/>
        <end position="273"/>
    </location>
</feature>
<dbReference type="Gene3D" id="3.40.50.1010">
    <property type="entry name" value="5'-nuclease"/>
    <property type="match status" value="1"/>
</dbReference>
<evidence type="ECO:0000256" key="7">
    <source>
        <dbReference type="ARBA" id="ARBA00022722"/>
    </source>
</evidence>
<dbReference type="InterPro" id="IPR002298">
    <property type="entry name" value="DNA_polymerase_A"/>
</dbReference>
<accession>A0A0G0T4N6</accession>
<dbReference type="AlphaFoldDB" id="A0A0G0T4N6"/>
<dbReference type="InterPro" id="IPR002421">
    <property type="entry name" value="5-3_exonuclease"/>
</dbReference>
<dbReference type="GO" id="GO:0003677">
    <property type="term" value="F:DNA binding"/>
    <property type="evidence" value="ECO:0007669"/>
    <property type="project" value="UniProtKB-UniRule"/>
</dbReference>
<keyword evidence="7" id="KW-0540">Nuclease</keyword>
<evidence type="ECO:0000256" key="2">
    <source>
        <dbReference type="ARBA" id="ARBA00012417"/>
    </source>
</evidence>
<dbReference type="PANTHER" id="PTHR10133:SF27">
    <property type="entry name" value="DNA POLYMERASE NU"/>
    <property type="match status" value="1"/>
</dbReference>
<feature type="domain" description="3'-5' exonuclease" evidence="17">
    <location>
        <begin position="328"/>
        <end position="526"/>
    </location>
</feature>
<dbReference type="InterPro" id="IPR012337">
    <property type="entry name" value="RNaseH-like_sf"/>
</dbReference>
<dbReference type="Gene3D" id="1.10.150.20">
    <property type="entry name" value="5' to 3' exonuclease, C-terminal subdomain"/>
    <property type="match status" value="2"/>
</dbReference>
<name>A0A0G0T4N6_9BACT</name>
<dbReference type="InterPro" id="IPR019760">
    <property type="entry name" value="DNA-dir_DNA_pol_A_CS"/>
</dbReference>
<dbReference type="NCBIfam" id="TIGR00593">
    <property type="entry name" value="pola"/>
    <property type="match status" value="1"/>
</dbReference>
<dbReference type="InterPro" id="IPR036397">
    <property type="entry name" value="RNaseH_sf"/>
</dbReference>
<evidence type="ECO:0000256" key="8">
    <source>
        <dbReference type="ARBA" id="ARBA00022763"/>
    </source>
</evidence>
<evidence type="ECO:0000259" key="19">
    <source>
        <dbReference type="SMART" id="SM00482"/>
    </source>
</evidence>
<evidence type="ECO:0000256" key="1">
    <source>
        <dbReference type="ARBA" id="ARBA00007705"/>
    </source>
</evidence>
<dbReference type="CDD" id="cd08637">
    <property type="entry name" value="DNA_pol_A_pol_I_C"/>
    <property type="match status" value="1"/>
</dbReference>
<sequence>MNKEKKKTGGQKKKLMIIDGHALIHRSFHALPPTISTKAGEMVNAVYGFASVLIKALREMKPDYVVLTLDRKGTTFRHVEYKEYKATRTKAPEELYNQIVRVKEMVQAFNIPIYEKDGFEADDLIGTIVKQVGDRAEKIILTGDLDTLQLVDDFTKVYTMSRGITEAVVYDEEKVLERFALAPNQIVDYKALRGDPSDNIPGVRGIGEKTATELLQKFSTLENLYAQLDSADIRDKVKELLQKHQEDAFMSKRLATINLAADIDFDLAESAFGEYDQAGVVKLLSELEFKSLLPRVQELGLKYQTVQNKNQAGETIDKFERNRNLFKYITIDNDKNFANFLQKLSVQKSFVVDTETSSLDPITTELLGISFSWKEGEAYYINFKKTENVQSQPGLFDLKKEEVKNQPQNEWLEKLKPILEDDNIEKYGHNMKFDIAVLFEQGIEMRGSFDTMLASYLLNPGTRQHNLDALTFTELGFEKISKDELLGKGKERITFDQIENEKLALYSCEDADFTLRLVRKLTPMIKKEKLEKLYHEIELPLIAVLARIERNGVKIDSNFLNSLSKKLHKKIKALEENIYDEAGEKFNINSTQQLREILYEKLEIASVGIGKTKTGFSTAADELEKLKDLHPIIKFIQEYRELNKLVTTYVDTLPLLVNQKTKRLHSCFNQTITATGRLSSSDPNLQNIPIRGEWGKEVRKSFVVEPGFKMVGFDYSQIELRLAAHMAGDKKMIEAFKHGVDIHTATAAAINEIPLEEVTKKMRSEAKATNFGILYGQGPHGLSQAADISYMRAKEFIDNYFSVYTGIKEFMIRTIEETKESGYIETLFSRRRYLPEINSSVIQVKKGAERMAINTPLQGTAADMIKVAMIEVQKYLDANFKREDARMILQVHDELVFEVKEELVEQISEVIKQIMESPIKLKVPVVVDVKVGDSWGEME</sequence>
<dbReference type="Pfam" id="PF00476">
    <property type="entry name" value="DNA_pol_A"/>
    <property type="match status" value="1"/>
</dbReference>
<evidence type="ECO:0000313" key="21">
    <source>
        <dbReference type="Proteomes" id="UP000034137"/>
    </source>
</evidence>
<dbReference type="PATRIC" id="fig|1618642.3.peg.497"/>
<dbReference type="Pfam" id="PF02739">
    <property type="entry name" value="5_3_exonuc_N"/>
    <property type="match status" value="1"/>
</dbReference>
<dbReference type="SUPFAM" id="SSF53098">
    <property type="entry name" value="Ribonuclease H-like"/>
    <property type="match status" value="1"/>
</dbReference>
<evidence type="ECO:0000256" key="3">
    <source>
        <dbReference type="ARBA" id="ARBA00020311"/>
    </source>
</evidence>
<evidence type="ECO:0000256" key="10">
    <source>
        <dbReference type="ARBA" id="ARBA00022839"/>
    </source>
</evidence>
<keyword evidence="12 16" id="KW-0238">DNA-binding</keyword>
<dbReference type="GO" id="GO:0008408">
    <property type="term" value="F:3'-5' exonuclease activity"/>
    <property type="evidence" value="ECO:0007669"/>
    <property type="project" value="UniProtKB-UniRule"/>
</dbReference>
<evidence type="ECO:0000256" key="11">
    <source>
        <dbReference type="ARBA" id="ARBA00022932"/>
    </source>
</evidence>
<dbReference type="InterPro" id="IPR001098">
    <property type="entry name" value="DNA-dir_DNA_pol_A_palm_dom"/>
</dbReference>